<evidence type="ECO:0000313" key="8">
    <source>
        <dbReference type="Proteomes" id="UP001211894"/>
    </source>
</evidence>
<feature type="domain" description="Thiamine pyrophosphate enzyme central" evidence="4">
    <location>
        <begin position="199"/>
        <end position="333"/>
    </location>
</feature>
<dbReference type="InterPro" id="IPR000399">
    <property type="entry name" value="TPP-bd_CS"/>
</dbReference>
<dbReference type="InterPro" id="IPR012001">
    <property type="entry name" value="Thiamin_PyroP_enz_TPP-bd_dom"/>
</dbReference>
<gene>
    <name evidence="7" type="primary">alsS</name>
    <name evidence="7" type="ORF">PJ311_02345</name>
</gene>
<keyword evidence="8" id="KW-1185">Reference proteome</keyword>
<comment type="similarity">
    <text evidence="1 3">Belongs to the TPP enzyme family.</text>
</comment>
<dbReference type="GO" id="GO:0003984">
    <property type="term" value="F:acetolactate synthase activity"/>
    <property type="evidence" value="ECO:0007669"/>
    <property type="project" value="UniProtKB-EC"/>
</dbReference>
<dbReference type="SUPFAM" id="SSF52467">
    <property type="entry name" value="DHS-like NAD/FAD-binding domain"/>
    <property type="match status" value="1"/>
</dbReference>
<dbReference type="PROSITE" id="PS00187">
    <property type="entry name" value="TPP_ENZYMES"/>
    <property type="match status" value="1"/>
</dbReference>
<dbReference type="NCBIfam" id="NF006187">
    <property type="entry name" value="PRK08322.1"/>
    <property type="match status" value="1"/>
</dbReference>
<name>A0ABT4WZV7_9BACI</name>
<dbReference type="InterPro" id="IPR012782">
    <property type="entry name" value="Acetolactate_synth_catblc"/>
</dbReference>
<reference evidence="7 8" key="1">
    <citation type="submission" date="2023-01" db="EMBL/GenBank/DDBJ databases">
        <title>Bacillus changyiensis sp. nov., isolated from a coastal deposit.</title>
        <authorList>
            <person name="Xiao G."/>
            <person name="Lai Q."/>
            <person name="Hu Z."/>
            <person name="Shao Z."/>
        </authorList>
    </citation>
    <scope>NUCLEOTIDE SEQUENCE [LARGE SCALE GENOMIC DNA]</scope>
    <source>
        <strain evidence="7 8">CLL-7-23</strain>
    </source>
</reference>
<dbReference type="PANTHER" id="PTHR18968:SF129">
    <property type="entry name" value="ACETOLACTATE SYNTHASE"/>
    <property type="match status" value="1"/>
</dbReference>
<proteinExistence type="inferred from homology"/>
<keyword evidence="7" id="KW-0808">Transferase</keyword>
<evidence type="ECO:0000259" key="4">
    <source>
        <dbReference type="Pfam" id="PF00205"/>
    </source>
</evidence>
<dbReference type="Proteomes" id="UP001211894">
    <property type="component" value="Unassembled WGS sequence"/>
</dbReference>
<dbReference type="NCBIfam" id="TIGR02418">
    <property type="entry name" value="acolac_catab"/>
    <property type="match status" value="1"/>
</dbReference>
<dbReference type="InterPro" id="IPR029061">
    <property type="entry name" value="THDP-binding"/>
</dbReference>
<dbReference type="InterPro" id="IPR029035">
    <property type="entry name" value="DHS-like_NAD/FAD-binding_dom"/>
</dbReference>
<keyword evidence="2 3" id="KW-0786">Thiamine pyrophosphate</keyword>
<evidence type="ECO:0000259" key="6">
    <source>
        <dbReference type="Pfam" id="PF02776"/>
    </source>
</evidence>
<dbReference type="InterPro" id="IPR011766">
    <property type="entry name" value="TPP_enzyme_TPP-bd"/>
</dbReference>
<dbReference type="Pfam" id="PF02775">
    <property type="entry name" value="TPP_enzyme_C"/>
    <property type="match status" value="1"/>
</dbReference>
<dbReference type="InterPro" id="IPR012000">
    <property type="entry name" value="Thiamin_PyroP_enz_cen_dom"/>
</dbReference>
<dbReference type="EMBL" id="JAQKAB010000001">
    <property type="protein sequence ID" value="MDA7025450.1"/>
    <property type="molecule type" value="Genomic_DNA"/>
</dbReference>
<dbReference type="NCBIfam" id="NF006378">
    <property type="entry name" value="PRK08617.1"/>
    <property type="match status" value="1"/>
</dbReference>
<sequence length="572" mass="62445">MNHVAAKNETLVVRGAELVVDCLLQQDVKHVFGIPGAKIDAVFDVLKDKGPELIVCRHEQNAAFMAAAVGRLTGKPGVCLVTSGPGASNLATGLVTANTEGDPVVAFAGAVKRADRLKKTHQSMDNAALFKPITKYSVEVEDPHNIQEAVTNAFRAAASGQAGAAFISFPQDVMTSSVPATQIGTMSVPKLGAPPAEQISAAIAKIHNANLPVVLVGMRGGRPEAVKAVRRLLKKVKLPFVETYQAAGTLSHDLEDQYFGRIGLFRNQPGDILLEKADVVLTIGYDPIEYDPVLWNQKGKRSIIHLDEIQADIDHNYQPELELVGDIAMTVAQIEHDSLPIQFSKPHVHLLDQLQAALAEHQEPPKEKKADRVHPLQIVKDLRHLIGDEITVTCDIGSHSIWMARYFRSYRPLGMLFSNGMQTLGVALPWAIAATLVNPGQKVVSVSGDGGFLFSAMELETAVRLKAPIVHLVWNDSTYDMVAFQQKMKYHRTSGIDFGEIDIVKYAESFGAKGLRVHSPEELKEVLQKGLDLEGPVVIDIPVDYSDNIHLASEHFPKAFVEQFNKETSKQS</sequence>
<dbReference type="CDD" id="cd07035">
    <property type="entry name" value="TPP_PYR_POX_like"/>
    <property type="match status" value="1"/>
</dbReference>
<comment type="caution">
    <text evidence="7">The sequence shown here is derived from an EMBL/GenBank/DDBJ whole genome shotgun (WGS) entry which is preliminary data.</text>
</comment>
<dbReference type="RefSeq" id="WP_271339303.1">
    <property type="nucleotide sequence ID" value="NZ_JAQKAB010000001.1"/>
</dbReference>
<dbReference type="EC" id="2.2.1.6" evidence="7"/>
<accession>A0ABT4WZV7</accession>
<evidence type="ECO:0000259" key="5">
    <source>
        <dbReference type="Pfam" id="PF02775"/>
    </source>
</evidence>
<feature type="domain" description="Thiamine pyrophosphate enzyme TPP-binding" evidence="5">
    <location>
        <begin position="395"/>
        <end position="541"/>
    </location>
</feature>
<dbReference type="Gene3D" id="3.40.50.970">
    <property type="match status" value="2"/>
</dbReference>
<feature type="domain" description="Thiamine pyrophosphate enzyme N-terminal TPP-binding" evidence="6">
    <location>
        <begin position="14"/>
        <end position="128"/>
    </location>
</feature>
<evidence type="ECO:0000256" key="2">
    <source>
        <dbReference type="ARBA" id="ARBA00023052"/>
    </source>
</evidence>
<dbReference type="Pfam" id="PF00205">
    <property type="entry name" value="TPP_enzyme_M"/>
    <property type="match status" value="1"/>
</dbReference>
<evidence type="ECO:0000313" key="7">
    <source>
        <dbReference type="EMBL" id="MDA7025450.1"/>
    </source>
</evidence>
<evidence type="ECO:0000256" key="1">
    <source>
        <dbReference type="ARBA" id="ARBA00007812"/>
    </source>
</evidence>
<organism evidence="7 8">
    <name type="scientific">Bacillus changyiensis</name>
    <dbReference type="NCBI Taxonomy" id="3004103"/>
    <lineage>
        <taxon>Bacteria</taxon>
        <taxon>Bacillati</taxon>
        <taxon>Bacillota</taxon>
        <taxon>Bacilli</taxon>
        <taxon>Bacillales</taxon>
        <taxon>Bacillaceae</taxon>
        <taxon>Bacillus</taxon>
    </lineage>
</organism>
<dbReference type="SUPFAM" id="SSF52518">
    <property type="entry name" value="Thiamin diphosphate-binding fold (THDP-binding)"/>
    <property type="match status" value="2"/>
</dbReference>
<dbReference type="Pfam" id="PF02776">
    <property type="entry name" value="TPP_enzyme_N"/>
    <property type="match status" value="1"/>
</dbReference>
<dbReference type="Gene3D" id="3.40.50.1220">
    <property type="entry name" value="TPP-binding domain"/>
    <property type="match status" value="1"/>
</dbReference>
<dbReference type="InterPro" id="IPR045229">
    <property type="entry name" value="TPP_enz"/>
</dbReference>
<evidence type="ECO:0000256" key="3">
    <source>
        <dbReference type="RuleBase" id="RU362132"/>
    </source>
</evidence>
<protein>
    <submittedName>
        <fullName evidence="7">Acetolactate synthase AlsS</fullName>
        <ecNumber evidence="7">2.2.1.6</ecNumber>
    </submittedName>
</protein>
<dbReference type="PANTHER" id="PTHR18968">
    <property type="entry name" value="THIAMINE PYROPHOSPHATE ENZYMES"/>
    <property type="match status" value="1"/>
</dbReference>